<sequence>MNNGRIMDNLGHKWWRIMVSNEPIYLNSCNKKYNKFIPMLDEISINLLQNKIVLVSELPDTKIQNKTTRYFTYFDNYILLYEYINKISLNKRCFYEKIIGNFHQKPHFDIDIDLIEHEYIDDDVYNDIINDIIKSIDKSLMNKGIEIDIYNDILIFTSHGEHKKSCHIIIDHYCHSNNIEAKAFYDDVTKRMTQDYAIFIDCKVYSKNQDFRMVGCTKYGKNRYKIFNKEWIFCNTKIKYMGNKDGLSIFKSSLVGWIEDCKILPEYKEIKKEQYVDPLYKNTFDYIANIHVKPNNTVNKSSVIYDTDCISQDMAIEAIILFTKYYKDVLKFNIFPFRNGGIKGRLIKFTRKCPSMCPICKRVHTSDNPFLLIAKNNNVLYMCHCDPPPRSNIIIGKLFKDNSDKFISNPITLNITSNLITLNIISNPITPKITSNPIIPMIKSNPIIPTIKSNPIIPKITSNPITPKITSNPITPNITSNPITPKITSNPITPKITSNPIIPKSIDISSNKLNIYSDNITYNLNNNTKKNIIVQKYLLDNISLNIESMFKFTHYSHDTDELESMSKNKF</sequence>
<accession>A0A4D5XG33</accession>
<gene>
    <name evidence="2" type="ORF">LCPAC102_01590</name>
</gene>
<organism evidence="2">
    <name type="scientific">Pithovirus LCPAC102</name>
    <dbReference type="NCBI Taxonomy" id="2506587"/>
    <lineage>
        <taxon>Viruses</taxon>
        <taxon>Pithoviruses</taxon>
    </lineage>
</organism>
<evidence type="ECO:0000256" key="1">
    <source>
        <dbReference type="SAM" id="MobiDB-lite"/>
    </source>
</evidence>
<name>A0A4D5XG33_9VIRU</name>
<proteinExistence type="predicted"/>
<dbReference type="EMBL" id="MK500470">
    <property type="protein sequence ID" value="QBK90246.1"/>
    <property type="molecule type" value="Genomic_DNA"/>
</dbReference>
<evidence type="ECO:0000313" key="2">
    <source>
        <dbReference type="EMBL" id="QBK90246.1"/>
    </source>
</evidence>
<feature type="region of interest" description="Disordered" evidence="1">
    <location>
        <begin position="471"/>
        <end position="491"/>
    </location>
</feature>
<reference evidence="2" key="1">
    <citation type="journal article" date="2019" name="MBio">
        <title>Virus Genomes from Deep Sea Sediments Expand the Ocean Megavirome and Support Independent Origins of Viral Gigantism.</title>
        <authorList>
            <person name="Backstrom D."/>
            <person name="Yutin N."/>
            <person name="Jorgensen S.L."/>
            <person name="Dharamshi J."/>
            <person name="Homa F."/>
            <person name="Zaremba-Niedwiedzka K."/>
            <person name="Spang A."/>
            <person name="Wolf Y.I."/>
            <person name="Koonin E.V."/>
            <person name="Ettema T.J."/>
        </authorList>
    </citation>
    <scope>NUCLEOTIDE SEQUENCE</scope>
</reference>
<protein>
    <submittedName>
        <fullName evidence="2">DNA primase</fullName>
    </submittedName>
</protein>